<sequence length="352" mass="42308">MEHVLKKLFYYKCFTGDRNQKLRYCQFNLEKNEFSPENSNHLFYIIVSGTLFDLSPRFFNTSLVVKISPNYIYFVPSSYKNERLFYEMITPHCDEKYLTRCYVHKKLPHDPPVLILGRIKNYVNLKITLDEDHLKLCMKILAYFHADMMRLKHEDYMLFNKFCKKLYGMSDSRCELKISIREFMEKLDERDLGNNLLEKVKRKCKKYLDNLKNVMTDDFSTIIHGHFVRSKVMFKYKDDKPFNIKIVGWCTVKRGPPSFDFGSILLTNLPAVTNAAELETFYRKMLQFYLDNFTDRYSTLPIRRDDLEQNIIEKLLFSYINHHYAISYHMNYDRFNMHKMVLEMFDKLGSLN</sequence>
<dbReference type="Pfam" id="PF02958">
    <property type="entry name" value="EcKL"/>
    <property type="match status" value="1"/>
</dbReference>
<reference evidence="2 3" key="1">
    <citation type="journal article" date="2014" name="Curr. Biol.">
        <title>The genome of the clonal raider ant Cerapachys biroi.</title>
        <authorList>
            <person name="Oxley P.R."/>
            <person name="Ji L."/>
            <person name="Fetter-Pruneda I."/>
            <person name="McKenzie S.K."/>
            <person name="Li C."/>
            <person name="Hu H."/>
            <person name="Zhang G."/>
            <person name="Kronauer D.J."/>
        </authorList>
    </citation>
    <scope>NUCLEOTIDE SEQUENCE [LARGE SCALE GENOMIC DNA]</scope>
</reference>
<dbReference type="InterPro" id="IPR015897">
    <property type="entry name" value="CHK_kinase-like"/>
</dbReference>
<accession>A0A026WH29</accession>
<dbReference type="SMART" id="SM00587">
    <property type="entry name" value="CHK"/>
    <property type="match status" value="1"/>
</dbReference>
<proteinExistence type="predicted"/>
<dbReference type="PANTHER" id="PTHR11012:SF30">
    <property type="entry name" value="PROTEIN KINASE-LIKE DOMAIN-CONTAINING"/>
    <property type="match status" value="1"/>
</dbReference>
<feature type="domain" description="CHK kinase-like" evidence="1">
    <location>
        <begin position="114"/>
        <end position="299"/>
    </location>
</feature>
<dbReference type="InterPro" id="IPR004119">
    <property type="entry name" value="EcKL"/>
</dbReference>
<protein>
    <recommendedName>
        <fullName evidence="1">CHK kinase-like domain-containing protein</fullName>
    </recommendedName>
</protein>
<organism evidence="2 3">
    <name type="scientific">Ooceraea biroi</name>
    <name type="common">Clonal raider ant</name>
    <name type="synonym">Cerapachys biroi</name>
    <dbReference type="NCBI Taxonomy" id="2015173"/>
    <lineage>
        <taxon>Eukaryota</taxon>
        <taxon>Metazoa</taxon>
        <taxon>Ecdysozoa</taxon>
        <taxon>Arthropoda</taxon>
        <taxon>Hexapoda</taxon>
        <taxon>Insecta</taxon>
        <taxon>Pterygota</taxon>
        <taxon>Neoptera</taxon>
        <taxon>Endopterygota</taxon>
        <taxon>Hymenoptera</taxon>
        <taxon>Apocrita</taxon>
        <taxon>Aculeata</taxon>
        <taxon>Formicoidea</taxon>
        <taxon>Formicidae</taxon>
        <taxon>Dorylinae</taxon>
        <taxon>Ooceraea</taxon>
    </lineage>
</organism>
<dbReference type="InterPro" id="IPR011009">
    <property type="entry name" value="Kinase-like_dom_sf"/>
</dbReference>
<keyword evidence="3" id="KW-1185">Reference proteome</keyword>
<evidence type="ECO:0000313" key="3">
    <source>
        <dbReference type="Proteomes" id="UP000053097"/>
    </source>
</evidence>
<dbReference type="EMBL" id="KK107211">
    <property type="protein sequence ID" value="EZA55340.1"/>
    <property type="molecule type" value="Genomic_DNA"/>
</dbReference>
<name>A0A026WH29_OOCBI</name>
<dbReference type="AlphaFoldDB" id="A0A026WH29"/>
<dbReference type="OMA" id="CELKISI"/>
<gene>
    <name evidence="2" type="ORF">X777_04794</name>
</gene>
<evidence type="ECO:0000313" key="2">
    <source>
        <dbReference type="EMBL" id="EZA55340.1"/>
    </source>
</evidence>
<dbReference type="SUPFAM" id="SSF56112">
    <property type="entry name" value="Protein kinase-like (PK-like)"/>
    <property type="match status" value="1"/>
</dbReference>
<dbReference type="PANTHER" id="PTHR11012">
    <property type="entry name" value="PROTEIN KINASE-LIKE DOMAIN-CONTAINING"/>
    <property type="match status" value="1"/>
</dbReference>
<evidence type="ECO:0000259" key="1">
    <source>
        <dbReference type="SMART" id="SM00587"/>
    </source>
</evidence>
<dbReference type="OrthoDB" id="191037at2759"/>
<dbReference type="Proteomes" id="UP000053097">
    <property type="component" value="Unassembled WGS sequence"/>
</dbReference>